<name>A0A8C0ZM08_CASCN</name>
<evidence type="ECO:0000313" key="1">
    <source>
        <dbReference type="Ensembl" id="ENSCCNP00000002140.1"/>
    </source>
</evidence>
<organism evidence="1">
    <name type="scientific">Castor canadensis</name>
    <name type="common">American beaver</name>
    <dbReference type="NCBI Taxonomy" id="51338"/>
    <lineage>
        <taxon>Eukaryota</taxon>
        <taxon>Metazoa</taxon>
        <taxon>Chordata</taxon>
        <taxon>Craniata</taxon>
        <taxon>Vertebrata</taxon>
        <taxon>Euteleostomi</taxon>
        <taxon>Mammalia</taxon>
        <taxon>Eutheria</taxon>
        <taxon>Euarchontoglires</taxon>
        <taxon>Glires</taxon>
        <taxon>Rodentia</taxon>
        <taxon>Castorimorpha</taxon>
        <taxon>Castoridae</taxon>
        <taxon>Castor</taxon>
    </lineage>
</organism>
<accession>A0A8C0ZM08</accession>
<sequence length="84" mass="9707">MLGWHPQGLCHLLLPYGELDDCCTLFATGLWLDITLQPKLCIPRTLKCFCRFIPYKLNGIKTFWLPHKNALSFLLLLMSSLQQN</sequence>
<dbReference type="AlphaFoldDB" id="A0A8C0ZM08"/>
<protein>
    <submittedName>
        <fullName evidence="1">Uncharacterized protein</fullName>
    </submittedName>
</protein>
<proteinExistence type="predicted"/>
<dbReference type="Ensembl" id="ENSCCNT00000002854.1">
    <property type="protein sequence ID" value="ENSCCNP00000002140.1"/>
    <property type="gene ID" value="ENSCCNG00000002361.1"/>
</dbReference>
<reference evidence="1" key="1">
    <citation type="submission" date="2023-09" db="UniProtKB">
        <authorList>
            <consortium name="Ensembl"/>
        </authorList>
    </citation>
    <scope>IDENTIFICATION</scope>
</reference>